<dbReference type="Pfam" id="PF12849">
    <property type="entry name" value="PBP_like_2"/>
    <property type="match status" value="1"/>
</dbReference>
<evidence type="ECO:0000313" key="3">
    <source>
        <dbReference type="EMBL" id="MBK7414205.1"/>
    </source>
</evidence>
<sequence length="277" mass="30224">MKISKLLCASFTALACAFSSGTFAQESIITVASTTSTEQSGLFGYILPIFEKDTGIKVRVVALGTGQALDTARRGDADVAFVHDKAAEEKFVAEGYGVERKEVMYNDFILVGPKTDPAKVAGKDIQEGLRRIAALDSSSRPPFVSRGDKSGTHAAELRYWKSAGIDLDAIKGSWYRDSGLGMGPALNMASSMGAYILADRGTWLSFKNRSDLGILIEGDTRLFNQYGVILVNPAKHPHIKKIEAQRFIDWLVSEKGQKTIADYKISGEQLFFPNAKR</sequence>
<feature type="chain" id="PRO_5038039025" evidence="1">
    <location>
        <begin position="25"/>
        <end position="277"/>
    </location>
</feature>
<name>A0A935JW93_9RHOO</name>
<dbReference type="Gene3D" id="3.40.190.10">
    <property type="entry name" value="Periplasmic binding protein-like II"/>
    <property type="match status" value="2"/>
</dbReference>
<dbReference type="InterPro" id="IPR052738">
    <property type="entry name" value="ABC-Tungstate_binding"/>
</dbReference>
<dbReference type="AlphaFoldDB" id="A0A935JW93"/>
<feature type="domain" description="PBP" evidence="2">
    <location>
        <begin position="30"/>
        <end position="254"/>
    </location>
</feature>
<dbReference type="Proteomes" id="UP000739411">
    <property type="component" value="Unassembled WGS sequence"/>
</dbReference>
<evidence type="ECO:0000313" key="4">
    <source>
        <dbReference type="Proteomes" id="UP000739411"/>
    </source>
</evidence>
<dbReference type="PANTHER" id="PTHR37945:SF1">
    <property type="entry name" value="EXTRACELLULAR TUNGSTATE BINDING PROTEIN"/>
    <property type="match status" value="1"/>
</dbReference>
<dbReference type="PANTHER" id="PTHR37945">
    <property type="entry name" value="EXTRACELLULAR TUNGSTATE BINDING PROTEIN"/>
    <property type="match status" value="1"/>
</dbReference>
<organism evidence="3 4">
    <name type="scientific">Candidatus Dechloromonas phosphorivorans</name>
    <dbReference type="NCBI Taxonomy" id="2899244"/>
    <lineage>
        <taxon>Bacteria</taxon>
        <taxon>Pseudomonadati</taxon>
        <taxon>Pseudomonadota</taxon>
        <taxon>Betaproteobacteria</taxon>
        <taxon>Rhodocyclales</taxon>
        <taxon>Azonexaceae</taxon>
        <taxon>Dechloromonas</taxon>
    </lineage>
</organism>
<dbReference type="EMBL" id="JADJMS010000006">
    <property type="protein sequence ID" value="MBK7414205.1"/>
    <property type="molecule type" value="Genomic_DNA"/>
</dbReference>
<evidence type="ECO:0000256" key="1">
    <source>
        <dbReference type="SAM" id="SignalP"/>
    </source>
</evidence>
<accession>A0A935JW93</accession>
<dbReference type="InterPro" id="IPR024370">
    <property type="entry name" value="PBP_domain"/>
</dbReference>
<proteinExistence type="predicted"/>
<dbReference type="SUPFAM" id="SSF53850">
    <property type="entry name" value="Periplasmic binding protein-like II"/>
    <property type="match status" value="1"/>
</dbReference>
<comment type="caution">
    <text evidence="3">The sequence shown here is derived from an EMBL/GenBank/DDBJ whole genome shotgun (WGS) entry which is preliminary data.</text>
</comment>
<evidence type="ECO:0000259" key="2">
    <source>
        <dbReference type="Pfam" id="PF12849"/>
    </source>
</evidence>
<gene>
    <name evidence="3" type="ORF">IPJ38_02845</name>
</gene>
<reference evidence="3 4" key="1">
    <citation type="submission" date="2020-10" db="EMBL/GenBank/DDBJ databases">
        <title>Connecting structure to function with the recovery of over 1000 high-quality activated sludge metagenome-assembled genomes encoding full-length rRNA genes using long-read sequencing.</title>
        <authorList>
            <person name="Singleton C.M."/>
            <person name="Petriglieri F."/>
            <person name="Kristensen J.M."/>
            <person name="Kirkegaard R.H."/>
            <person name="Michaelsen T.Y."/>
            <person name="Andersen M.H."/>
            <person name="Karst S.M."/>
            <person name="Dueholm M.S."/>
            <person name="Nielsen P.H."/>
            <person name="Albertsen M."/>
        </authorList>
    </citation>
    <scope>NUCLEOTIDE SEQUENCE [LARGE SCALE GENOMIC DNA]</scope>
    <source>
        <strain evidence="3">EsbW_18-Q3-R4-48_BATAC.463</strain>
    </source>
</reference>
<dbReference type="PROSITE" id="PS51257">
    <property type="entry name" value="PROKAR_LIPOPROTEIN"/>
    <property type="match status" value="1"/>
</dbReference>
<feature type="signal peptide" evidence="1">
    <location>
        <begin position="1"/>
        <end position="24"/>
    </location>
</feature>
<keyword evidence="1" id="KW-0732">Signal</keyword>
<protein>
    <submittedName>
        <fullName evidence="3">Substrate-binding domain-containing protein</fullName>
    </submittedName>
</protein>